<gene>
    <name evidence="4" type="ORF">FA14DRAFT_104197</name>
</gene>
<dbReference type="PRINTS" id="PR00412">
    <property type="entry name" value="EPOXHYDRLASE"/>
</dbReference>
<evidence type="ECO:0000313" key="4">
    <source>
        <dbReference type="EMBL" id="PWN38175.1"/>
    </source>
</evidence>
<dbReference type="InterPro" id="IPR029058">
    <property type="entry name" value="AB_hydrolase_fold"/>
</dbReference>
<dbReference type="SUPFAM" id="SSF53474">
    <property type="entry name" value="alpha/beta-Hydrolases"/>
    <property type="match status" value="1"/>
</dbReference>
<feature type="non-terminal residue" evidence="4">
    <location>
        <position position="267"/>
    </location>
</feature>
<sequence>ILLIHGYPQTVYAMRYLLPLFAEKGFFVVAPDYRGAGGSSMPLGGYDKMTMATDLHKLMVDKLNVQAYSVLGHDIGSMVATAQALKFRDHVKALIIMECPQPGTSVYKAFTTEPELTLGPTFHFFFHHADNLPEQLTYGREDLYLQHLYDRLSYKPYFLTNEERQVYYESFRRSGRMRAGFGVYRAFRQDDKDVKENIASKGKLSIPILATGGSESVFCKYIEQIGKEIGGNMQFKPVEDASHWVPEENPVGLANLTVKFLQEHKIE</sequence>
<accession>A0A316VRQ3</accession>
<evidence type="ECO:0000313" key="5">
    <source>
        <dbReference type="Proteomes" id="UP000245771"/>
    </source>
</evidence>
<dbReference type="GO" id="GO:0016787">
    <property type="term" value="F:hydrolase activity"/>
    <property type="evidence" value="ECO:0007669"/>
    <property type="project" value="UniProtKB-KW"/>
</dbReference>
<keyword evidence="1 4" id="KW-0378">Hydrolase</keyword>
<dbReference type="InParanoid" id="A0A316VRQ3"/>
<dbReference type="GeneID" id="37017486"/>
<dbReference type="Gene3D" id="3.40.50.1820">
    <property type="entry name" value="alpha/beta hydrolase"/>
    <property type="match status" value="1"/>
</dbReference>
<dbReference type="Pfam" id="PF00561">
    <property type="entry name" value="Abhydrolase_1"/>
    <property type="match status" value="1"/>
</dbReference>
<feature type="domain" description="AB hydrolase-1" evidence="3">
    <location>
        <begin position="1"/>
        <end position="99"/>
    </location>
</feature>
<protein>
    <submittedName>
        <fullName evidence="4">Alpha/beta-hydrolase</fullName>
    </submittedName>
</protein>
<comment type="similarity">
    <text evidence="2">Belongs to the AB hydrolase superfamily. Epoxide hydrolase family.</text>
</comment>
<dbReference type="STRING" id="1280837.A0A316VRQ3"/>
<dbReference type="Proteomes" id="UP000245771">
    <property type="component" value="Unassembled WGS sequence"/>
</dbReference>
<proteinExistence type="inferred from homology"/>
<dbReference type="AlphaFoldDB" id="A0A316VRQ3"/>
<name>A0A316VRQ3_9BASI</name>
<evidence type="ECO:0000259" key="3">
    <source>
        <dbReference type="Pfam" id="PF00561"/>
    </source>
</evidence>
<dbReference type="OrthoDB" id="6431331at2759"/>
<feature type="non-terminal residue" evidence="4">
    <location>
        <position position="1"/>
    </location>
</feature>
<dbReference type="EMBL" id="KZ819602">
    <property type="protein sequence ID" value="PWN38175.1"/>
    <property type="molecule type" value="Genomic_DNA"/>
</dbReference>
<organism evidence="4 5">
    <name type="scientific">Meira miltonrushii</name>
    <dbReference type="NCBI Taxonomy" id="1280837"/>
    <lineage>
        <taxon>Eukaryota</taxon>
        <taxon>Fungi</taxon>
        <taxon>Dikarya</taxon>
        <taxon>Basidiomycota</taxon>
        <taxon>Ustilaginomycotina</taxon>
        <taxon>Exobasidiomycetes</taxon>
        <taxon>Exobasidiales</taxon>
        <taxon>Brachybasidiaceae</taxon>
        <taxon>Meira</taxon>
    </lineage>
</organism>
<keyword evidence="5" id="KW-1185">Reference proteome</keyword>
<dbReference type="PANTHER" id="PTHR43329">
    <property type="entry name" value="EPOXIDE HYDROLASE"/>
    <property type="match status" value="1"/>
</dbReference>
<reference evidence="4 5" key="1">
    <citation type="journal article" date="2018" name="Mol. Biol. Evol.">
        <title>Broad Genomic Sampling Reveals a Smut Pathogenic Ancestry of the Fungal Clade Ustilaginomycotina.</title>
        <authorList>
            <person name="Kijpornyongpan T."/>
            <person name="Mondo S.J."/>
            <person name="Barry K."/>
            <person name="Sandor L."/>
            <person name="Lee J."/>
            <person name="Lipzen A."/>
            <person name="Pangilinan J."/>
            <person name="LaButti K."/>
            <person name="Hainaut M."/>
            <person name="Henrissat B."/>
            <person name="Grigoriev I.V."/>
            <person name="Spatafora J.W."/>
            <person name="Aime M.C."/>
        </authorList>
    </citation>
    <scope>NUCLEOTIDE SEQUENCE [LARGE SCALE GENOMIC DNA]</scope>
    <source>
        <strain evidence="4 5">MCA 3882</strain>
    </source>
</reference>
<evidence type="ECO:0000256" key="1">
    <source>
        <dbReference type="ARBA" id="ARBA00022801"/>
    </source>
</evidence>
<evidence type="ECO:0000256" key="2">
    <source>
        <dbReference type="ARBA" id="ARBA00038334"/>
    </source>
</evidence>
<dbReference type="InterPro" id="IPR000073">
    <property type="entry name" value="AB_hydrolase_1"/>
</dbReference>
<dbReference type="InterPro" id="IPR000639">
    <property type="entry name" value="Epox_hydrolase-like"/>
</dbReference>
<dbReference type="RefSeq" id="XP_025358477.1">
    <property type="nucleotide sequence ID" value="XM_025495705.1"/>
</dbReference>